<sequence length="159" mass="17262">MTKFSLAAAVTATIAIAGTGAAIATTGGSPSPVSTTSFSPESAFGGQTPTPQTPAGQTPAIDEKRAVEIAQQRVPGAKVVDVELDDDGAKEWEIELRAGDKEYDVDVSSVDGRILEFDEETDRDDDKDDRDDRDDDDRDDDKDDHDDRDDDRDDRDDRD</sequence>
<feature type="signal peptide" evidence="2">
    <location>
        <begin position="1"/>
        <end position="24"/>
    </location>
</feature>
<dbReference type="RefSeq" id="WP_204019940.1">
    <property type="nucleotide sequence ID" value="NZ_BOOW01000002.1"/>
</dbReference>
<dbReference type="AlphaFoldDB" id="A0A919V5H6"/>
<dbReference type="Gene3D" id="3.10.450.40">
    <property type="match status" value="1"/>
</dbReference>
<evidence type="ECO:0000256" key="2">
    <source>
        <dbReference type="SAM" id="SignalP"/>
    </source>
</evidence>
<dbReference type="EMBL" id="BOOW01000002">
    <property type="protein sequence ID" value="GII89927.1"/>
    <property type="molecule type" value="Genomic_DNA"/>
</dbReference>
<dbReference type="Pfam" id="PF03413">
    <property type="entry name" value="PepSY"/>
    <property type="match status" value="1"/>
</dbReference>
<proteinExistence type="predicted"/>
<gene>
    <name evidence="4" type="ORF">Ssi02_01580</name>
</gene>
<evidence type="ECO:0000256" key="1">
    <source>
        <dbReference type="SAM" id="MobiDB-lite"/>
    </source>
</evidence>
<evidence type="ECO:0000259" key="3">
    <source>
        <dbReference type="Pfam" id="PF03413"/>
    </source>
</evidence>
<evidence type="ECO:0000313" key="4">
    <source>
        <dbReference type="EMBL" id="GII89927.1"/>
    </source>
</evidence>
<protein>
    <recommendedName>
        <fullName evidence="3">PepSY domain-containing protein</fullName>
    </recommendedName>
</protein>
<comment type="caution">
    <text evidence="4">The sequence shown here is derived from an EMBL/GenBank/DDBJ whole genome shotgun (WGS) entry which is preliminary data.</text>
</comment>
<dbReference type="InterPro" id="IPR025711">
    <property type="entry name" value="PepSY"/>
</dbReference>
<evidence type="ECO:0000313" key="5">
    <source>
        <dbReference type="Proteomes" id="UP000606172"/>
    </source>
</evidence>
<feature type="region of interest" description="Disordered" evidence="1">
    <location>
        <begin position="21"/>
        <end position="64"/>
    </location>
</feature>
<feature type="region of interest" description="Disordered" evidence="1">
    <location>
        <begin position="111"/>
        <end position="159"/>
    </location>
</feature>
<accession>A0A919V5H6</accession>
<feature type="compositionally biased region" description="Acidic residues" evidence="1">
    <location>
        <begin position="117"/>
        <end position="159"/>
    </location>
</feature>
<name>A0A919V5H6_9ACTN</name>
<feature type="domain" description="PepSY" evidence="3">
    <location>
        <begin position="61"/>
        <end position="116"/>
    </location>
</feature>
<feature type="compositionally biased region" description="Low complexity" evidence="1">
    <location>
        <begin position="21"/>
        <end position="60"/>
    </location>
</feature>
<dbReference type="Proteomes" id="UP000606172">
    <property type="component" value="Unassembled WGS sequence"/>
</dbReference>
<reference evidence="4" key="1">
    <citation type="submission" date="2021-01" db="EMBL/GenBank/DDBJ databases">
        <title>Whole genome shotgun sequence of Sinosporangium siamense NBRC 109515.</title>
        <authorList>
            <person name="Komaki H."/>
            <person name="Tamura T."/>
        </authorList>
    </citation>
    <scope>NUCLEOTIDE SEQUENCE</scope>
    <source>
        <strain evidence="4">NBRC 109515</strain>
    </source>
</reference>
<organism evidence="4 5">
    <name type="scientific">Sinosporangium siamense</name>
    <dbReference type="NCBI Taxonomy" id="1367973"/>
    <lineage>
        <taxon>Bacteria</taxon>
        <taxon>Bacillati</taxon>
        <taxon>Actinomycetota</taxon>
        <taxon>Actinomycetes</taxon>
        <taxon>Streptosporangiales</taxon>
        <taxon>Streptosporangiaceae</taxon>
        <taxon>Sinosporangium</taxon>
    </lineage>
</organism>
<feature type="chain" id="PRO_5038054568" description="PepSY domain-containing protein" evidence="2">
    <location>
        <begin position="25"/>
        <end position="159"/>
    </location>
</feature>
<keyword evidence="2" id="KW-0732">Signal</keyword>
<keyword evidence="5" id="KW-1185">Reference proteome</keyword>